<evidence type="ECO:0000256" key="6">
    <source>
        <dbReference type="ARBA" id="ARBA00022792"/>
    </source>
</evidence>
<dbReference type="CDD" id="cd06530">
    <property type="entry name" value="S26_SPase_I"/>
    <property type="match status" value="1"/>
</dbReference>
<feature type="domain" description="Peptidase S26" evidence="12">
    <location>
        <begin position="246"/>
        <end position="294"/>
    </location>
</feature>
<organism evidence="13 14">
    <name type="scientific">Olea europaea subsp. europaea</name>
    <dbReference type="NCBI Taxonomy" id="158383"/>
    <lineage>
        <taxon>Eukaryota</taxon>
        <taxon>Viridiplantae</taxon>
        <taxon>Streptophyta</taxon>
        <taxon>Embryophyta</taxon>
        <taxon>Tracheophyta</taxon>
        <taxon>Spermatophyta</taxon>
        <taxon>Magnoliopsida</taxon>
        <taxon>eudicotyledons</taxon>
        <taxon>Gunneridae</taxon>
        <taxon>Pentapetalae</taxon>
        <taxon>asterids</taxon>
        <taxon>lamiids</taxon>
        <taxon>Lamiales</taxon>
        <taxon>Oleaceae</taxon>
        <taxon>Oleeae</taxon>
        <taxon>Olea</taxon>
    </lineage>
</organism>
<evidence type="ECO:0000313" key="13">
    <source>
        <dbReference type="EMBL" id="CAA3006079.1"/>
    </source>
</evidence>
<dbReference type="SUPFAM" id="SSF51306">
    <property type="entry name" value="LexA/Signal peptidase"/>
    <property type="match status" value="1"/>
</dbReference>
<dbReference type="Gene3D" id="2.10.109.10">
    <property type="entry name" value="Umud Fragment, subunit A"/>
    <property type="match status" value="1"/>
</dbReference>
<evidence type="ECO:0000256" key="7">
    <source>
        <dbReference type="ARBA" id="ARBA00022801"/>
    </source>
</evidence>
<evidence type="ECO:0000256" key="11">
    <source>
        <dbReference type="SAM" id="MobiDB-lite"/>
    </source>
</evidence>
<evidence type="ECO:0000256" key="10">
    <source>
        <dbReference type="ARBA" id="ARBA00023136"/>
    </source>
</evidence>
<evidence type="ECO:0000259" key="12">
    <source>
        <dbReference type="Pfam" id="PF10502"/>
    </source>
</evidence>
<protein>
    <recommendedName>
        <fullName evidence="3">Mitochondrial inner membrane protease subunit 2</fullName>
    </recommendedName>
</protein>
<evidence type="ECO:0000256" key="2">
    <source>
        <dbReference type="ARBA" id="ARBA00007066"/>
    </source>
</evidence>
<keyword evidence="6" id="KW-0999">Mitochondrion inner membrane</keyword>
<dbReference type="GO" id="GO:0006465">
    <property type="term" value="P:signal peptide processing"/>
    <property type="evidence" value="ECO:0007669"/>
    <property type="project" value="InterPro"/>
</dbReference>
<evidence type="ECO:0000256" key="8">
    <source>
        <dbReference type="ARBA" id="ARBA00022989"/>
    </source>
</evidence>
<feature type="region of interest" description="Disordered" evidence="11">
    <location>
        <begin position="206"/>
        <end position="230"/>
    </location>
</feature>
<feature type="compositionally biased region" description="Polar residues" evidence="11">
    <location>
        <begin position="210"/>
        <end position="223"/>
    </location>
</feature>
<dbReference type="Gramene" id="OE9A118432T1">
    <property type="protein sequence ID" value="OE9A118432C1"/>
    <property type="gene ID" value="OE9A118432"/>
</dbReference>
<dbReference type="Proteomes" id="UP000594638">
    <property type="component" value="Unassembled WGS sequence"/>
</dbReference>
<comment type="caution">
    <text evidence="13">The sequence shown here is derived from an EMBL/GenBank/DDBJ whole genome shotgun (WGS) entry which is preliminary data.</text>
</comment>
<dbReference type="AlphaFoldDB" id="A0A8S0TRH0"/>
<keyword evidence="4 13" id="KW-0645">Protease</keyword>
<evidence type="ECO:0000256" key="4">
    <source>
        <dbReference type="ARBA" id="ARBA00022670"/>
    </source>
</evidence>
<keyword evidence="10" id="KW-0472">Membrane</keyword>
<dbReference type="PANTHER" id="PTHR46041:SF2">
    <property type="entry name" value="MITOCHONDRIAL INNER MEMBRANE PROTEASE SUBUNIT 2"/>
    <property type="match status" value="1"/>
</dbReference>
<keyword evidence="5" id="KW-0812">Transmembrane</keyword>
<dbReference type="InterPro" id="IPR036286">
    <property type="entry name" value="LexA/Signal_pep-like_sf"/>
</dbReference>
<sequence length="358" mass="39011">MIPETTSRQRRLHATPALDDRLYSFGGTTGRRQRQAEIWLHTLSFTVASNGSAEVAMNSRECCSRSGEIWYGVVADGDGDGDGGGGHFFIVVGGVGCYGVVAERICGWRWLCGDEDGDGGDVATMLMLALGSDYLSGVGEHGCSGRWRRYGLGIVGVFGGGDRGGFWRQWGGCCGRGGVVMGWGVIVIVTRYWWWIEIESGMPRRKPSGDYTQLPSPATTTPNPIAVATPPPTLPSPPRCFMETRDDHALVEKFCLEKYKFSHGDVVVFHSPSNHKQKNVKKITALPGDWINITSSYDAMMIPEGHCWVEGDNPACSMDSGSFGPIPLSLVCGQVTHVVWPPHRVGEVDRKVTEQRLS</sequence>
<evidence type="ECO:0000313" key="14">
    <source>
        <dbReference type="Proteomes" id="UP000594638"/>
    </source>
</evidence>
<dbReference type="PRINTS" id="PR00727">
    <property type="entry name" value="LEADERPTASE"/>
</dbReference>
<dbReference type="EMBL" id="CACTIH010007256">
    <property type="protein sequence ID" value="CAA3006079.1"/>
    <property type="molecule type" value="Genomic_DNA"/>
</dbReference>
<dbReference type="Pfam" id="PF10502">
    <property type="entry name" value="Peptidase_S26"/>
    <property type="match status" value="2"/>
</dbReference>
<evidence type="ECO:0000256" key="1">
    <source>
        <dbReference type="ARBA" id="ARBA00004434"/>
    </source>
</evidence>
<feature type="domain" description="Peptidase S26" evidence="12">
    <location>
        <begin position="300"/>
        <end position="340"/>
    </location>
</feature>
<dbReference type="GO" id="GO:0004252">
    <property type="term" value="F:serine-type endopeptidase activity"/>
    <property type="evidence" value="ECO:0007669"/>
    <property type="project" value="InterPro"/>
</dbReference>
<accession>A0A8S0TRH0</accession>
<dbReference type="PANTHER" id="PTHR46041">
    <property type="entry name" value="MITOCHONDRIAL INNER MEMBRANE PROTEASE SUBUNIT 2"/>
    <property type="match status" value="1"/>
</dbReference>
<keyword evidence="7" id="KW-0378">Hydrolase</keyword>
<reference evidence="13 14" key="1">
    <citation type="submission" date="2019-12" db="EMBL/GenBank/DDBJ databases">
        <authorList>
            <person name="Alioto T."/>
            <person name="Alioto T."/>
            <person name="Gomez Garrido J."/>
        </authorList>
    </citation>
    <scope>NUCLEOTIDE SEQUENCE [LARGE SCALE GENOMIC DNA]</scope>
</reference>
<comment type="subcellular location">
    <subcellularLocation>
        <location evidence="1">Mitochondrion inner membrane</location>
        <topology evidence="1">Single-pass membrane protein</topology>
    </subcellularLocation>
</comment>
<dbReference type="GO" id="GO:0006627">
    <property type="term" value="P:protein processing involved in protein targeting to mitochondrion"/>
    <property type="evidence" value="ECO:0007669"/>
    <property type="project" value="InterPro"/>
</dbReference>
<name>A0A8S0TRH0_OLEEU</name>
<proteinExistence type="inferred from homology"/>
<evidence type="ECO:0000256" key="9">
    <source>
        <dbReference type="ARBA" id="ARBA00023128"/>
    </source>
</evidence>
<keyword evidence="8" id="KW-1133">Transmembrane helix</keyword>
<dbReference type="InterPro" id="IPR000223">
    <property type="entry name" value="Pept_S26A_signal_pept_1"/>
</dbReference>
<keyword evidence="14" id="KW-1185">Reference proteome</keyword>
<gene>
    <name evidence="13" type="ORF">OLEA9_A118432</name>
</gene>
<dbReference type="GO" id="GO:0042720">
    <property type="term" value="C:mitochondrial inner membrane peptidase complex"/>
    <property type="evidence" value="ECO:0007669"/>
    <property type="project" value="InterPro"/>
</dbReference>
<evidence type="ECO:0000256" key="3">
    <source>
        <dbReference type="ARBA" id="ARBA00013650"/>
    </source>
</evidence>
<dbReference type="OrthoDB" id="9996127at2759"/>
<dbReference type="InterPro" id="IPR037730">
    <property type="entry name" value="IMP2"/>
</dbReference>
<comment type="similarity">
    <text evidence="2">Belongs to the peptidase S26 family. IMP2 subfamily.</text>
</comment>
<keyword evidence="9" id="KW-0496">Mitochondrion</keyword>
<dbReference type="InterPro" id="IPR019533">
    <property type="entry name" value="Peptidase_S26"/>
</dbReference>
<evidence type="ECO:0000256" key="5">
    <source>
        <dbReference type="ARBA" id="ARBA00022692"/>
    </source>
</evidence>